<dbReference type="OrthoDB" id="2417322at2759"/>
<comment type="caution">
    <text evidence="1">The sequence shown here is derived from an EMBL/GenBank/DDBJ whole genome shotgun (WGS) entry which is preliminary data.</text>
</comment>
<accession>A0A397IKU8</accession>
<dbReference type="EMBL" id="PQFF01000213">
    <property type="protein sequence ID" value="RHZ73643.1"/>
    <property type="molecule type" value="Genomic_DNA"/>
</dbReference>
<dbReference type="Proteomes" id="UP000266861">
    <property type="component" value="Unassembled WGS sequence"/>
</dbReference>
<dbReference type="AlphaFoldDB" id="A0A397IKU8"/>
<reference evidence="1 2" key="1">
    <citation type="submission" date="2018-08" db="EMBL/GenBank/DDBJ databases">
        <title>Genome and evolution of the arbuscular mycorrhizal fungus Diversispora epigaea (formerly Glomus versiforme) and its bacterial endosymbionts.</title>
        <authorList>
            <person name="Sun X."/>
            <person name="Fei Z."/>
            <person name="Harrison M."/>
        </authorList>
    </citation>
    <scope>NUCLEOTIDE SEQUENCE [LARGE SCALE GENOMIC DNA]</scope>
    <source>
        <strain evidence="1 2">IT104</strain>
    </source>
</reference>
<organism evidence="1 2">
    <name type="scientific">Diversispora epigaea</name>
    <dbReference type="NCBI Taxonomy" id="1348612"/>
    <lineage>
        <taxon>Eukaryota</taxon>
        <taxon>Fungi</taxon>
        <taxon>Fungi incertae sedis</taxon>
        <taxon>Mucoromycota</taxon>
        <taxon>Glomeromycotina</taxon>
        <taxon>Glomeromycetes</taxon>
        <taxon>Diversisporales</taxon>
        <taxon>Diversisporaceae</taxon>
        <taxon>Diversispora</taxon>
    </lineage>
</organism>
<keyword evidence="2" id="KW-1185">Reference proteome</keyword>
<evidence type="ECO:0000313" key="2">
    <source>
        <dbReference type="Proteomes" id="UP000266861"/>
    </source>
</evidence>
<sequence>MSTHIDAYACHVRQHSLNIQRSSKHARKNGAPLLVKPIICRLRFLNDEEFVNMSLNKTDAKTGKPILYLQDTKKVVWEVFSEEYPNRQYAYRENLGSLCYDCGYIVFGDDFCSYHGSSSEVSIKTNSMDGTPCTSNLEELDDEVLSIANTRNTKKLNANIKQEPFEILYDEKEILIIEPSMSCSYD</sequence>
<gene>
    <name evidence="1" type="ORF">Glove_230g68</name>
</gene>
<proteinExistence type="predicted"/>
<protein>
    <submittedName>
        <fullName evidence="1">Uncharacterized protein</fullName>
    </submittedName>
</protein>
<name>A0A397IKU8_9GLOM</name>
<dbReference type="STRING" id="1348612.A0A397IKU8"/>
<evidence type="ECO:0000313" key="1">
    <source>
        <dbReference type="EMBL" id="RHZ73643.1"/>
    </source>
</evidence>